<organism evidence="2 3">
    <name type="scientific">Brassica oleracea var. oleracea</name>
    <dbReference type="NCBI Taxonomy" id="109376"/>
    <lineage>
        <taxon>Eukaryota</taxon>
        <taxon>Viridiplantae</taxon>
        <taxon>Streptophyta</taxon>
        <taxon>Embryophyta</taxon>
        <taxon>Tracheophyta</taxon>
        <taxon>Spermatophyta</taxon>
        <taxon>Magnoliopsida</taxon>
        <taxon>eudicotyledons</taxon>
        <taxon>Gunneridae</taxon>
        <taxon>Pentapetalae</taxon>
        <taxon>rosids</taxon>
        <taxon>malvids</taxon>
        <taxon>Brassicales</taxon>
        <taxon>Brassicaceae</taxon>
        <taxon>Brassiceae</taxon>
        <taxon>Brassica</taxon>
    </lineage>
</organism>
<protein>
    <recommendedName>
        <fullName evidence="1">MATH domain-containing protein</fullName>
    </recommendedName>
</protein>
<accession>A0A0D3D7G8</accession>
<feature type="domain" description="MATH" evidence="1">
    <location>
        <begin position="135"/>
        <end position="178"/>
    </location>
</feature>
<reference evidence="2 3" key="1">
    <citation type="journal article" date="2014" name="Genome Biol.">
        <title>Transcriptome and methylome profiling reveals relics of genome dominance in the mesopolyploid Brassica oleracea.</title>
        <authorList>
            <person name="Parkin I.A."/>
            <person name="Koh C."/>
            <person name="Tang H."/>
            <person name="Robinson S.J."/>
            <person name="Kagale S."/>
            <person name="Clarke W.E."/>
            <person name="Town C.D."/>
            <person name="Nixon J."/>
            <person name="Krishnakumar V."/>
            <person name="Bidwell S.L."/>
            <person name="Denoeud F."/>
            <person name="Belcram H."/>
            <person name="Links M.G."/>
            <person name="Just J."/>
            <person name="Clarke C."/>
            <person name="Bender T."/>
            <person name="Huebert T."/>
            <person name="Mason A.S."/>
            <person name="Pires J.C."/>
            <person name="Barker G."/>
            <person name="Moore J."/>
            <person name="Walley P.G."/>
            <person name="Manoli S."/>
            <person name="Batley J."/>
            <person name="Edwards D."/>
            <person name="Nelson M.N."/>
            <person name="Wang X."/>
            <person name="Paterson A.H."/>
            <person name="King G."/>
            <person name="Bancroft I."/>
            <person name="Chalhoub B."/>
            <person name="Sharpe A.G."/>
        </authorList>
    </citation>
    <scope>NUCLEOTIDE SEQUENCE</scope>
    <source>
        <strain evidence="2 3">cv. TO1000</strain>
    </source>
</reference>
<reference evidence="2" key="2">
    <citation type="submission" date="2015-03" db="UniProtKB">
        <authorList>
            <consortium name="EnsemblPlants"/>
        </authorList>
    </citation>
    <scope>IDENTIFICATION</scope>
</reference>
<evidence type="ECO:0000259" key="1">
    <source>
        <dbReference type="PROSITE" id="PS50144"/>
    </source>
</evidence>
<dbReference type="AlphaFoldDB" id="A0A0D3D7G8"/>
<keyword evidence="3" id="KW-1185">Reference proteome</keyword>
<dbReference type="InterPro" id="IPR002083">
    <property type="entry name" value="MATH/TRAF_dom"/>
</dbReference>
<dbReference type="PROSITE" id="PS50144">
    <property type="entry name" value="MATH"/>
    <property type="match status" value="1"/>
</dbReference>
<sequence>MENSHLSGQETVPVCQDESSFDFDEEEDIGNNEDYLQTEDVDALEANNQNQKNMNFVLEWTLVLMSLHIKLIEIVRIAKPYYNFQKLMETKAVIEEGLLDAGILPCNIRSSVSVPARNHKKLSATIREEMRTRPPVTFCVKFESFDTMSKLVKDNGDKYESHPFSASGYNWYVHVCWI</sequence>
<evidence type="ECO:0000313" key="2">
    <source>
        <dbReference type="EnsemblPlants" id="Bo7g059370.1"/>
    </source>
</evidence>
<dbReference type="Proteomes" id="UP000032141">
    <property type="component" value="Chromosome C7"/>
</dbReference>
<dbReference type="EnsemblPlants" id="Bo7g059370.1">
    <property type="protein sequence ID" value="Bo7g059370.1"/>
    <property type="gene ID" value="Bo7g059370"/>
</dbReference>
<name>A0A0D3D7G8_BRAOL</name>
<dbReference type="HOGENOM" id="CLU_1512673_0_0_1"/>
<dbReference type="Gramene" id="Bo7g059370.1">
    <property type="protein sequence ID" value="Bo7g059370.1"/>
    <property type="gene ID" value="Bo7g059370"/>
</dbReference>
<proteinExistence type="predicted"/>
<dbReference type="eggNOG" id="KOG1987">
    <property type="taxonomic scope" value="Eukaryota"/>
</dbReference>
<evidence type="ECO:0000313" key="3">
    <source>
        <dbReference type="Proteomes" id="UP000032141"/>
    </source>
</evidence>